<name>A0A0A8ZZA9_ARUDO</name>
<reference evidence="2" key="1">
    <citation type="submission" date="2014-09" db="EMBL/GenBank/DDBJ databases">
        <authorList>
            <person name="Magalhaes I.L.F."/>
            <person name="Oliveira U."/>
            <person name="Santos F.R."/>
            <person name="Vidigal T.H.D.A."/>
            <person name="Brescovit A.D."/>
            <person name="Santos A.J."/>
        </authorList>
    </citation>
    <scope>NUCLEOTIDE SEQUENCE</scope>
    <source>
        <tissue evidence="2">Shoot tissue taken approximately 20 cm above the soil surface</tissue>
    </source>
</reference>
<sequence length="26" mass="2844">MVQSRKNEGKSIVRLQNRGTSAIAPC</sequence>
<dbReference type="EMBL" id="GBRH01253734">
    <property type="protein sequence ID" value="JAD44161.1"/>
    <property type="molecule type" value="Transcribed_RNA"/>
</dbReference>
<organism evidence="2">
    <name type="scientific">Arundo donax</name>
    <name type="common">Giant reed</name>
    <name type="synonym">Donax arundinaceus</name>
    <dbReference type="NCBI Taxonomy" id="35708"/>
    <lineage>
        <taxon>Eukaryota</taxon>
        <taxon>Viridiplantae</taxon>
        <taxon>Streptophyta</taxon>
        <taxon>Embryophyta</taxon>
        <taxon>Tracheophyta</taxon>
        <taxon>Spermatophyta</taxon>
        <taxon>Magnoliopsida</taxon>
        <taxon>Liliopsida</taxon>
        <taxon>Poales</taxon>
        <taxon>Poaceae</taxon>
        <taxon>PACMAD clade</taxon>
        <taxon>Arundinoideae</taxon>
        <taxon>Arundineae</taxon>
        <taxon>Arundo</taxon>
    </lineage>
</organism>
<proteinExistence type="predicted"/>
<evidence type="ECO:0000313" key="2">
    <source>
        <dbReference type="EMBL" id="JAD44161.1"/>
    </source>
</evidence>
<protein>
    <submittedName>
        <fullName evidence="2">Uncharacterized protein</fullName>
    </submittedName>
</protein>
<accession>A0A0A8ZZA9</accession>
<feature type="region of interest" description="Disordered" evidence="1">
    <location>
        <begin position="1"/>
        <end position="26"/>
    </location>
</feature>
<feature type="compositionally biased region" description="Basic and acidic residues" evidence="1">
    <location>
        <begin position="1"/>
        <end position="11"/>
    </location>
</feature>
<reference evidence="2" key="2">
    <citation type="journal article" date="2015" name="Data Brief">
        <title>Shoot transcriptome of the giant reed, Arundo donax.</title>
        <authorList>
            <person name="Barrero R.A."/>
            <person name="Guerrero F.D."/>
            <person name="Moolhuijzen P."/>
            <person name="Goolsby J.A."/>
            <person name="Tidwell J."/>
            <person name="Bellgard S.E."/>
            <person name="Bellgard M.I."/>
        </authorList>
    </citation>
    <scope>NUCLEOTIDE SEQUENCE</scope>
    <source>
        <tissue evidence="2">Shoot tissue taken approximately 20 cm above the soil surface</tissue>
    </source>
</reference>
<dbReference type="AlphaFoldDB" id="A0A0A8ZZA9"/>
<evidence type="ECO:0000256" key="1">
    <source>
        <dbReference type="SAM" id="MobiDB-lite"/>
    </source>
</evidence>